<protein>
    <submittedName>
        <fullName evidence="3">Methyltransferase family protein</fullName>
    </submittedName>
</protein>
<dbReference type="SUPFAM" id="SSF46785">
    <property type="entry name" value="Winged helix' DNA-binding domain"/>
    <property type="match status" value="1"/>
</dbReference>
<evidence type="ECO:0000259" key="2">
    <source>
        <dbReference type="Pfam" id="PF21320"/>
    </source>
</evidence>
<feature type="domain" description="Methyltransferase" evidence="1">
    <location>
        <begin position="173"/>
        <end position="281"/>
    </location>
</feature>
<keyword evidence="3" id="KW-0808">Transferase</keyword>
<dbReference type="InterPro" id="IPR048711">
    <property type="entry name" value="WHD_Rv2258c"/>
</dbReference>
<keyword evidence="3" id="KW-0489">Methyltransferase</keyword>
<dbReference type="Pfam" id="PF13847">
    <property type="entry name" value="Methyltransf_31"/>
    <property type="match status" value="1"/>
</dbReference>
<dbReference type="InterPro" id="IPR029063">
    <property type="entry name" value="SAM-dependent_MTases_sf"/>
</dbReference>
<evidence type="ECO:0000259" key="1">
    <source>
        <dbReference type="Pfam" id="PF13847"/>
    </source>
</evidence>
<dbReference type="AlphaFoldDB" id="A0A4V2G726"/>
<dbReference type="Pfam" id="PF21320">
    <property type="entry name" value="WHD_Rv2258c"/>
    <property type="match status" value="1"/>
</dbReference>
<keyword evidence="4" id="KW-1185">Reference proteome</keyword>
<dbReference type="SUPFAM" id="SSF53335">
    <property type="entry name" value="S-adenosyl-L-methionine-dependent methyltransferases"/>
    <property type="match status" value="1"/>
</dbReference>
<proteinExistence type="predicted"/>
<evidence type="ECO:0000313" key="4">
    <source>
        <dbReference type="Proteomes" id="UP000292564"/>
    </source>
</evidence>
<accession>A0A4V2G726</accession>
<dbReference type="InterPro" id="IPR053173">
    <property type="entry name" value="SAM-binding_MTase"/>
</dbReference>
<comment type="caution">
    <text evidence="3">The sequence shown here is derived from an EMBL/GenBank/DDBJ whole genome shotgun (WGS) entry which is preliminary data.</text>
</comment>
<dbReference type="Proteomes" id="UP000292564">
    <property type="component" value="Unassembled WGS sequence"/>
</dbReference>
<dbReference type="RefSeq" id="WP_207229822.1">
    <property type="nucleotide sequence ID" value="NZ_SHKY01000001.1"/>
</dbReference>
<reference evidence="3 4" key="1">
    <citation type="submission" date="2019-02" db="EMBL/GenBank/DDBJ databases">
        <title>Sequencing the genomes of 1000 actinobacteria strains.</title>
        <authorList>
            <person name="Klenk H.-P."/>
        </authorList>
    </citation>
    <scope>NUCLEOTIDE SEQUENCE [LARGE SCALE GENOMIC DNA]</scope>
    <source>
        <strain evidence="3 4">DSM 45162</strain>
    </source>
</reference>
<feature type="domain" description="S-adenosylmethionine-dependent methyltransferase Rv2258c-like winged HTH" evidence="2">
    <location>
        <begin position="21"/>
        <end position="93"/>
    </location>
</feature>
<sequence length="350" mass="37018">MTALDERMMQATIGALELFGIYLGTRLGIYDAMSARDSTTYGELAEQVGIAPRYAREWLEQQAVAGILTVDDAGAEAEARRYRLPEAHVGVLTTPVAPDHLAPLARMVVGIASVLDEVVDAYRTGNGVPYARYGADFRIGQGGINRPAFGSALVEEWLPALGPAAQRVSGGGRLADLGCGQGWSTLAVAQAYPRAEVWGIDTDAASIAEARAAARERDVTVRFECSDAADLAAHGPFDVLLLLEALHDLARPVDVLGAARAALGADGALLLADEAVAPSFTAPGDELERMMYGWSISHCLPAAMAEQPSAAIGTVIREDTVRRLAAEAGFARTEVLDVDGGFFRVYALHP</sequence>
<gene>
    <name evidence="3" type="ORF">EV385_2718</name>
</gene>
<dbReference type="InterPro" id="IPR036390">
    <property type="entry name" value="WH_DNA-bd_sf"/>
</dbReference>
<organism evidence="3 4">
    <name type="scientific">Krasilnikovia cinnamomea</name>
    <dbReference type="NCBI Taxonomy" id="349313"/>
    <lineage>
        <taxon>Bacteria</taxon>
        <taxon>Bacillati</taxon>
        <taxon>Actinomycetota</taxon>
        <taxon>Actinomycetes</taxon>
        <taxon>Micromonosporales</taxon>
        <taxon>Micromonosporaceae</taxon>
        <taxon>Krasilnikovia</taxon>
    </lineage>
</organism>
<evidence type="ECO:0000313" key="3">
    <source>
        <dbReference type="EMBL" id="RZU50926.1"/>
    </source>
</evidence>
<dbReference type="PANTHER" id="PTHR45128">
    <property type="entry name" value="METHYLTRANSFERASE TYPE 11"/>
    <property type="match status" value="1"/>
</dbReference>
<dbReference type="Gene3D" id="3.40.50.150">
    <property type="entry name" value="Vaccinia Virus protein VP39"/>
    <property type="match status" value="1"/>
</dbReference>
<dbReference type="GO" id="GO:0008168">
    <property type="term" value="F:methyltransferase activity"/>
    <property type="evidence" value="ECO:0007669"/>
    <property type="project" value="UniProtKB-KW"/>
</dbReference>
<name>A0A4V2G726_9ACTN</name>
<dbReference type="InterPro" id="IPR025714">
    <property type="entry name" value="Methyltranfer_dom"/>
</dbReference>
<dbReference type="EMBL" id="SHKY01000001">
    <property type="protein sequence ID" value="RZU50926.1"/>
    <property type="molecule type" value="Genomic_DNA"/>
</dbReference>
<dbReference type="GO" id="GO:0032259">
    <property type="term" value="P:methylation"/>
    <property type="evidence" value="ECO:0007669"/>
    <property type="project" value="UniProtKB-KW"/>
</dbReference>